<evidence type="ECO:0000256" key="1">
    <source>
        <dbReference type="ARBA" id="ARBA00022448"/>
    </source>
</evidence>
<keyword evidence="1" id="KW-0813">Transport</keyword>
<feature type="domain" description="ABC transporter" evidence="7">
    <location>
        <begin position="126"/>
        <end position="222"/>
    </location>
</feature>
<dbReference type="Pfam" id="PF00005">
    <property type="entry name" value="ABC_tran"/>
    <property type="match status" value="1"/>
</dbReference>
<dbReference type="InterPro" id="IPR003439">
    <property type="entry name" value="ABC_transporter-like_ATP-bd"/>
</dbReference>
<keyword evidence="3 6" id="KW-1133">Transmembrane helix</keyword>
<evidence type="ECO:0000256" key="6">
    <source>
        <dbReference type="SAM" id="Phobius"/>
    </source>
</evidence>
<dbReference type="InterPro" id="IPR050835">
    <property type="entry name" value="ABC_transporter_sub-D"/>
</dbReference>
<proteinExistence type="predicted"/>
<evidence type="ECO:0000259" key="7">
    <source>
        <dbReference type="Pfam" id="PF00005"/>
    </source>
</evidence>
<evidence type="ECO:0000313" key="8">
    <source>
        <dbReference type="EMBL" id="BCI92776.1"/>
    </source>
</evidence>
<dbReference type="GO" id="GO:0005886">
    <property type="term" value="C:plasma membrane"/>
    <property type="evidence" value="ECO:0007669"/>
    <property type="project" value="TreeGrafter"/>
</dbReference>
<evidence type="ECO:0000256" key="3">
    <source>
        <dbReference type="ARBA" id="ARBA00022989"/>
    </source>
</evidence>
<feature type="transmembrane region" description="Helical" evidence="6">
    <location>
        <begin position="12"/>
        <end position="33"/>
    </location>
</feature>
<dbReference type="Proteomes" id="UP000516380">
    <property type="component" value="Chromosome"/>
</dbReference>
<keyword evidence="4 6" id="KW-0472">Membrane</keyword>
<protein>
    <recommendedName>
        <fullName evidence="7">ABC transporter domain-containing protein</fullName>
    </recommendedName>
</protein>
<feature type="compositionally biased region" description="Low complexity" evidence="5">
    <location>
        <begin position="233"/>
        <end position="254"/>
    </location>
</feature>
<evidence type="ECO:0000256" key="2">
    <source>
        <dbReference type="ARBA" id="ARBA00022692"/>
    </source>
</evidence>
<dbReference type="InterPro" id="IPR027417">
    <property type="entry name" value="P-loop_NTPase"/>
</dbReference>
<dbReference type="GO" id="GO:0016887">
    <property type="term" value="F:ATP hydrolysis activity"/>
    <property type="evidence" value="ECO:0007669"/>
    <property type="project" value="InterPro"/>
</dbReference>
<dbReference type="AlphaFoldDB" id="A0A7G1IP74"/>
<name>A0A7G1IP74_MYCKA</name>
<accession>A0A7G1IP74</accession>
<keyword evidence="9" id="KW-1185">Reference proteome</keyword>
<dbReference type="EMBL" id="AP023343">
    <property type="protein sequence ID" value="BCI92776.1"/>
    <property type="molecule type" value="Genomic_DNA"/>
</dbReference>
<dbReference type="PANTHER" id="PTHR11384">
    <property type="entry name" value="ATP-BINDING CASSETTE, SUB-FAMILY D MEMBER"/>
    <property type="match status" value="1"/>
</dbReference>
<dbReference type="Gene3D" id="3.40.50.300">
    <property type="entry name" value="P-loop containing nucleotide triphosphate hydrolases"/>
    <property type="match status" value="1"/>
</dbReference>
<dbReference type="PANTHER" id="PTHR11384:SF59">
    <property type="entry name" value="LYSOSOMAL COBALAMIN TRANSPORTER ABCD4"/>
    <property type="match status" value="1"/>
</dbReference>
<feature type="region of interest" description="Disordered" evidence="5">
    <location>
        <begin position="233"/>
        <end position="267"/>
    </location>
</feature>
<dbReference type="GO" id="GO:0005524">
    <property type="term" value="F:ATP binding"/>
    <property type="evidence" value="ECO:0007669"/>
    <property type="project" value="InterPro"/>
</dbReference>
<gene>
    <name evidence="8" type="ORF">NIIDMKKI_79820</name>
</gene>
<sequence length="362" mass="39291">MITNYRGYLRRSVAFTGFNVAVSQPIGLLPFLIQAPHLFAGSFKLGYVMQSTQAFGTVHDSLSFFRNAYDLFASYRASILRVHGLVESNAKTRALPKLHTAPSVDGSVELDEVEVRTPDGLQLVAPLSMRLAPGDSMVIVGRSGSGKTTLLRSLAQLWPFTSGTLRHPSQDNATMFLSQLPYVPLGNLRAVVSYPAAEGDIADRRLRDVLAKVALAHLRDRLDQVQDWAKVLSPANSSGSRSRASCSPGPVRCSSTRRRQRSTRDSNIPCTNCSAPSCRTPLWYRSATATPSSHITSSSWRCWAVGPGGWERSANVAASLRDPSVEPLVSACCTGSRSRRRNVAPPHCVSPSASGSAHRSRR</sequence>
<reference evidence="8 9" key="1">
    <citation type="submission" date="2020-07" db="EMBL/GenBank/DDBJ databases">
        <title>Mycobacterium kansasii (former subtype) with zoonotic potential isolated from diseased indoor pet cat, Japan.</title>
        <authorList>
            <person name="Fukano H."/>
            <person name="Terazono T."/>
            <person name="Hoshino Y."/>
        </authorList>
    </citation>
    <scope>NUCLEOTIDE SEQUENCE [LARGE SCALE GENOMIC DNA]</scope>
    <source>
        <strain evidence="8 9">Kuro-I</strain>
    </source>
</reference>
<keyword evidence="2 6" id="KW-0812">Transmembrane</keyword>
<evidence type="ECO:0000313" key="9">
    <source>
        <dbReference type="Proteomes" id="UP000516380"/>
    </source>
</evidence>
<feature type="region of interest" description="Disordered" evidence="5">
    <location>
        <begin position="338"/>
        <end position="362"/>
    </location>
</feature>
<feature type="compositionally biased region" description="Polar residues" evidence="5">
    <location>
        <begin position="351"/>
        <end position="362"/>
    </location>
</feature>
<dbReference type="SUPFAM" id="SSF52540">
    <property type="entry name" value="P-loop containing nucleoside triphosphate hydrolases"/>
    <property type="match status" value="1"/>
</dbReference>
<evidence type="ECO:0000256" key="4">
    <source>
        <dbReference type="ARBA" id="ARBA00023136"/>
    </source>
</evidence>
<organism evidence="8 9">
    <name type="scientific">Mycobacterium kansasii</name>
    <dbReference type="NCBI Taxonomy" id="1768"/>
    <lineage>
        <taxon>Bacteria</taxon>
        <taxon>Bacillati</taxon>
        <taxon>Actinomycetota</taxon>
        <taxon>Actinomycetes</taxon>
        <taxon>Mycobacteriales</taxon>
        <taxon>Mycobacteriaceae</taxon>
        <taxon>Mycobacterium</taxon>
    </lineage>
</organism>
<evidence type="ECO:0000256" key="5">
    <source>
        <dbReference type="SAM" id="MobiDB-lite"/>
    </source>
</evidence>